<dbReference type="PANTHER" id="PTHR43280:SF32">
    <property type="entry name" value="TRANSCRIPTIONAL REGULATORY PROTEIN"/>
    <property type="match status" value="1"/>
</dbReference>
<dbReference type="RefSeq" id="WP_283368680.1">
    <property type="nucleotide sequence ID" value="NZ_JASHID010000002.1"/>
</dbReference>
<gene>
    <name evidence="5" type="ORF">QM480_03520</name>
</gene>
<dbReference type="InterPro" id="IPR018060">
    <property type="entry name" value="HTH_AraC"/>
</dbReference>
<proteinExistence type="predicted"/>
<dbReference type="InterPro" id="IPR009057">
    <property type="entry name" value="Homeodomain-like_sf"/>
</dbReference>
<evidence type="ECO:0000259" key="4">
    <source>
        <dbReference type="PROSITE" id="PS01124"/>
    </source>
</evidence>
<protein>
    <submittedName>
        <fullName evidence="5">Helix-turn-helix transcriptional regulator</fullName>
    </submittedName>
</protein>
<evidence type="ECO:0000256" key="2">
    <source>
        <dbReference type="ARBA" id="ARBA00023125"/>
    </source>
</evidence>
<comment type="caution">
    <text evidence="5">The sequence shown here is derived from an EMBL/GenBank/DDBJ whole genome shotgun (WGS) entry which is preliminary data.</text>
</comment>
<keyword evidence="3" id="KW-0804">Transcription</keyword>
<feature type="domain" description="HTH araC/xylS-type" evidence="4">
    <location>
        <begin position="200"/>
        <end position="305"/>
    </location>
</feature>
<name>A0ABT6YIP2_9BACT</name>
<evidence type="ECO:0000313" key="5">
    <source>
        <dbReference type="EMBL" id="MDI9863380.1"/>
    </source>
</evidence>
<dbReference type="PROSITE" id="PS01124">
    <property type="entry name" value="HTH_ARAC_FAMILY_2"/>
    <property type="match status" value="1"/>
</dbReference>
<dbReference type="SMART" id="SM00342">
    <property type="entry name" value="HTH_ARAC"/>
    <property type="match status" value="1"/>
</dbReference>
<dbReference type="Pfam" id="PF12833">
    <property type="entry name" value="HTH_18"/>
    <property type="match status" value="1"/>
</dbReference>
<dbReference type="SUPFAM" id="SSF46689">
    <property type="entry name" value="Homeodomain-like"/>
    <property type="match status" value="1"/>
</dbReference>
<sequence length="307" mass="36133">MQNTLPNKIKTISEFHQLRGLPQPKYPLISVVRFEEFQALREKGTEILLFDFYAISLKRGMNHHYKYGQRNYEYDFNNGIMFYMAPNQLLSVEVDDPASRPNGWMLMIHPDFIWNTSLATNIKKYDFFDYSANEALFLSEDEEATLNQLIVNIQKEYNNPIDTFSQAIIISQLETLFNYSERFYQRQFITRQKVNHEILDRLEDILNQQTEDEFLLSQGIPSVQDISEKLNVSTGYLRNLLKQLTGLSTQQHIHEKLISKAKEKLSTTNLTVSEIAYHLGFEQPQSFSRLFKNKTNQSPLEFREKFN</sequence>
<dbReference type="PRINTS" id="PR00032">
    <property type="entry name" value="HTHARAC"/>
</dbReference>
<keyword evidence="1" id="KW-0805">Transcription regulation</keyword>
<evidence type="ECO:0000256" key="1">
    <source>
        <dbReference type="ARBA" id="ARBA00023015"/>
    </source>
</evidence>
<keyword evidence="6" id="KW-1185">Reference proteome</keyword>
<dbReference type="InterPro" id="IPR020449">
    <property type="entry name" value="Tscrpt_reg_AraC-type_HTH"/>
</dbReference>
<dbReference type="EMBL" id="JASHID010000002">
    <property type="protein sequence ID" value="MDI9863380.1"/>
    <property type="molecule type" value="Genomic_DNA"/>
</dbReference>
<dbReference type="Proteomes" id="UP001236569">
    <property type="component" value="Unassembled WGS sequence"/>
</dbReference>
<reference evidence="5 6" key="1">
    <citation type="submission" date="2023-05" db="EMBL/GenBank/DDBJ databases">
        <title>Novel species of genus Flectobacillus isolated from stream in China.</title>
        <authorList>
            <person name="Lu H."/>
        </authorList>
    </citation>
    <scope>NUCLEOTIDE SEQUENCE [LARGE SCALE GENOMIC DNA]</scope>
    <source>
        <strain evidence="5 6">DC10W</strain>
    </source>
</reference>
<evidence type="ECO:0000256" key="3">
    <source>
        <dbReference type="ARBA" id="ARBA00023163"/>
    </source>
</evidence>
<accession>A0ABT6YIP2</accession>
<dbReference type="Gene3D" id="1.10.10.60">
    <property type="entry name" value="Homeodomain-like"/>
    <property type="match status" value="1"/>
</dbReference>
<keyword evidence="2" id="KW-0238">DNA-binding</keyword>
<dbReference type="PANTHER" id="PTHR43280">
    <property type="entry name" value="ARAC-FAMILY TRANSCRIPTIONAL REGULATOR"/>
    <property type="match status" value="1"/>
</dbReference>
<organism evidence="5 6">
    <name type="scientific">Flectobacillus longus</name>
    <dbReference type="NCBI Taxonomy" id="2984207"/>
    <lineage>
        <taxon>Bacteria</taxon>
        <taxon>Pseudomonadati</taxon>
        <taxon>Bacteroidota</taxon>
        <taxon>Cytophagia</taxon>
        <taxon>Cytophagales</taxon>
        <taxon>Flectobacillaceae</taxon>
        <taxon>Flectobacillus</taxon>
    </lineage>
</organism>
<evidence type="ECO:0000313" key="6">
    <source>
        <dbReference type="Proteomes" id="UP001236569"/>
    </source>
</evidence>